<keyword evidence="4" id="KW-1185">Reference proteome</keyword>
<dbReference type="RefSeq" id="WP_183413278.1">
    <property type="nucleotide sequence ID" value="NZ_JACHYB010000001.1"/>
</dbReference>
<protein>
    <submittedName>
        <fullName evidence="3">Membrane protease YdiL (CAAX protease family)</fullName>
    </submittedName>
</protein>
<feature type="domain" description="CAAX prenyl protease 2/Lysostaphin resistance protein A-like" evidence="2">
    <location>
        <begin position="112"/>
        <end position="219"/>
    </location>
</feature>
<reference evidence="3 4" key="1">
    <citation type="submission" date="2020-08" db="EMBL/GenBank/DDBJ databases">
        <title>Genomic Encyclopedia of Type Strains, Phase IV (KMG-IV): sequencing the most valuable type-strain genomes for metagenomic binning, comparative biology and taxonomic classification.</title>
        <authorList>
            <person name="Goeker M."/>
        </authorList>
    </citation>
    <scope>NUCLEOTIDE SEQUENCE [LARGE SCALE GENOMIC DNA]</scope>
    <source>
        <strain evidence="3 4">DSM 27471</strain>
    </source>
</reference>
<proteinExistence type="predicted"/>
<organism evidence="3 4">
    <name type="scientific">Microbacter margulisiae</name>
    <dbReference type="NCBI Taxonomy" id="1350067"/>
    <lineage>
        <taxon>Bacteria</taxon>
        <taxon>Pseudomonadati</taxon>
        <taxon>Bacteroidota</taxon>
        <taxon>Bacteroidia</taxon>
        <taxon>Bacteroidales</taxon>
        <taxon>Porphyromonadaceae</taxon>
        <taxon>Microbacter</taxon>
    </lineage>
</organism>
<dbReference type="EMBL" id="JACHYB010000001">
    <property type="protein sequence ID" value="MBB3187515.1"/>
    <property type="molecule type" value="Genomic_DNA"/>
</dbReference>
<comment type="caution">
    <text evidence="3">The sequence shown here is derived from an EMBL/GenBank/DDBJ whole genome shotgun (WGS) entry which is preliminary data.</text>
</comment>
<feature type="transmembrane region" description="Helical" evidence="1">
    <location>
        <begin position="154"/>
        <end position="173"/>
    </location>
</feature>
<keyword evidence="1" id="KW-0472">Membrane</keyword>
<feature type="transmembrane region" description="Helical" evidence="1">
    <location>
        <begin position="179"/>
        <end position="199"/>
    </location>
</feature>
<accession>A0A7W5DRP1</accession>
<name>A0A7W5DRP1_9PORP</name>
<keyword evidence="3" id="KW-0378">Hydrolase</keyword>
<feature type="transmembrane region" description="Helical" evidence="1">
    <location>
        <begin position="113"/>
        <end position="134"/>
    </location>
</feature>
<feature type="transmembrane region" description="Helical" evidence="1">
    <location>
        <begin position="7"/>
        <end position="28"/>
    </location>
</feature>
<dbReference type="GO" id="GO:0004175">
    <property type="term" value="F:endopeptidase activity"/>
    <property type="evidence" value="ECO:0007669"/>
    <property type="project" value="UniProtKB-ARBA"/>
</dbReference>
<sequence length="232" mass="25166">MGNSQRLWYGFAITAVIFAVANIIGVHTHLHSHFFINAFAVDTVMIVLSIGVILALKRNLHFALSWPKLRYLPKPLLIGMAVSLVFNILIAIVTRHTGVSKETASLLNGMTPLQVFVFVFIYASIAEELLFRGFLLNLLSPLKGKGVACLKRKLSLPVILSALVFGLAHLILITTGAGAAILIMLVISATCLGLVAGYYQEKHNNHSYAIIVHMAGNLIPFLGILLMSASHA</sequence>
<dbReference type="GO" id="GO:0006508">
    <property type="term" value="P:proteolysis"/>
    <property type="evidence" value="ECO:0007669"/>
    <property type="project" value="UniProtKB-KW"/>
</dbReference>
<gene>
    <name evidence="3" type="ORF">FHX64_001678</name>
</gene>
<feature type="transmembrane region" description="Helical" evidence="1">
    <location>
        <begin position="208"/>
        <end position="229"/>
    </location>
</feature>
<feature type="transmembrane region" description="Helical" evidence="1">
    <location>
        <begin position="76"/>
        <end position="93"/>
    </location>
</feature>
<evidence type="ECO:0000256" key="1">
    <source>
        <dbReference type="SAM" id="Phobius"/>
    </source>
</evidence>
<feature type="transmembrane region" description="Helical" evidence="1">
    <location>
        <begin position="34"/>
        <end position="56"/>
    </location>
</feature>
<dbReference type="Proteomes" id="UP000544222">
    <property type="component" value="Unassembled WGS sequence"/>
</dbReference>
<keyword evidence="1" id="KW-0812">Transmembrane</keyword>
<evidence type="ECO:0000313" key="4">
    <source>
        <dbReference type="Proteomes" id="UP000544222"/>
    </source>
</evidence>
<dbReference type="AlphaFoldDB" id="A0A7W5DRP1"/>
<dbReference type="GO" id="GO:0080120">
    <property type="term" value="P:CAAX-box protein maturation"/>
    <property type="evidence" value="ECO:0007669"/>
    <property type="project" value="UniProtKB-ARBA"/>
</dbReference>
<dbReference type="InterPro" id="IPR003675">
    <property type="entry name" value="Rce1/LyrA-like_dom"/>
</dbReference>
<dbReference type="Pfam" id="PF02517">
    <property type="entry name" value="Rce1-like"/>
    <property type="match status" value="1"/>
</dbReference>
<keyword evidence="3" id="KW-0645">Protease</keyword>
<evidence type="ECO:0000259" key="2">
    <source>
        <dbReference type="Pfam" id="PF02517"/>
    </source>
</evidence>
<keyword evidence="1" id="KW-1133">Transmembrane helix</keyword>
<evidence type="ECO:0000313" key="3">
    <source>
        <dbReference type="EMBL" id="MBB3187515.1"/>
    </source>
</evidence>